<name>A0ABT9A2S0_9SPHN</name>
<proteinExistence type="predicted"/>
<evidence type="ECO:0000313" key="1">
    <source>
        <dbReference type="EMBL" id="MDO7843530.1"/>
    </source>
</evidence>
<accession>A0ABT9A2S0</accession>
<dbReference type="Proteomes" id="UP001176468">
    <property type="component" value="Unassembled WGS sequence"/>
</dbReference>
<keyword evidence="2" id="KW-1185">Reference proteome</keyword>
<protein>
    <submittedName>
        <fullName evidence="1">Uncharacterized protein</fullName>
    </submittedName>
</protein>
<comment type="caution">
    <text evidence="1">The sequence shown here is derived from an EMBL/GenBank/DDBJ whole genome shotgun (WGS) entry which is preliminary data.</text>
</comment>
<evidence type="ECO:0000313" key="2">
    <source>
        <dbReference type="Proteomes" id="UP001176468"/>
    </source>
</evidence>
<sequence>MSEDIRIVALDATSWASPEDFHAALLVGLGTPAGSPLVDAVIAAEPPLRVEIANLHAAQEAAMDAVYAAFNALTLAGAKTRIGRDGIATIERPLPARP</sequence>
<gene>
    <name evidence="1" type="ORF">Q5H94_14445</name>
</gene>
<dbReference type="EMBL" id="JAUQSZ010000010">
    <property type="protein sequence ID" value="MDO7843530.1"/>
    <property type="molecule type" value="Genomic_DNA"/>
</dbReference>
<reference evidence="1" key="1">
    <citation type="submission" date="2023-07" db="EMBL/GenBank/DDBJ databases">
        <authorList>
            <person name="Kim M.K."/>
        </authorList>
    </citation>
    <scope>NUCLEOTIDE SEQUENCE</scope>
    <source>
        <strain evidence="1">CA1-15</strain>
    </source>
</reference>
<dbReference type="RefSeq" id="WP_304561987.1">
    <property type="nucleotide sequence ID" value="NZ_JAUQSZ010000010.1"/>
</dbReference>
<organism evidence="1 2">
    <name type="scientific">Sphingomonas immobilis</name>
    <dbReference type="NCBI Taxonomy" id="3063997"/>
    <lineage>
        <taxon>Bacteria</taxon>
        <taxon>Pseudomonadati</taxon>
        <taxon>Pseudomonadota</taxon>
        <taxon>Alphaproteobacteria</taxon>
        <taxon>Sphingomonadales</taxon>
        <taxon>Sphingomonadaceae</taxon>
        <taxon>Sphingomonas</taxon>
    </lineage>
</organism>